<evidence type="ECO:0000313" key="3">
    <source>
        <dbReference type="EMBL" id="MBB6523379.1"/>
    </source>
</evidence>
<name>A0A7X0JX23_9GAMM</name>
<dbReference type="RefSeq" id="WP_166848034.1">
    <property type="nucleotide sequence ID" value="NZ_JAAONY010000003.1"/>
</dbReference>
<dbReference type="SUPFAM" id="SSF54637">
    <property type="entry name" value="Thioesterase/thiol ester dehydrase-isomerase"/>
    <property type="match status" value="1"/>
</dbReference>
<dbReference type="Gene3D" id="3.10.129.10">
    <property type="entry name" value="Hotdog Thioesterase"/>
    <property type="match status" value="1"/>
</dbReference>
<dbReference type="CDD" id="cd03443">
    <property type="entry name" value="PaaI_thioesterase"/>
    <property type="match status" value="1"/>
</dbReference>
<keyword evidence="4" id="KW-1185">Reference proteome</keyword>
<comment type="caution">
    <text evidence="3">The sequence shown here is derived from an EMBL/GenBank/DDBJ whole genome shotgun (WGS) entry which is preliminary data.</text>
</comment>
<gene>
    <name evidence="3" type="ORF">HNR48_003681</name>
</gene>
<evidence type="ECO:0000313" key="4">
    <source>
        <dbReference type="Proteomes" id="UP000528457"/>
    </source>
</evidence>
<dbReference type="NCBIfam" id="TIGR00369">
    <property type="entry name" value="unchar_dom_1"/>
    <property type="match status" value="1"/>
</dbReference>
<protein>
    <submittedName>
        <fullName evidence="3">Uncharacterized protein (TIGR00369 family)</fullName>
    </submittedName>
</protein>
<evidence type="ECO:0000259" key="2">
    <source>
        <dbReference type="Pfam" id="PF03061"/>
    </source>
</evidence>
<proteinExistence type="predicted"/>
<dbReference type="InterPro" id="IPR029069">
    <property type="entry name" value="HotDog_dom_sf"/>
</dbReference>
<feature type="domain" description="Thioesterase" evidence="2">
    <location>
        <begin position="60"/>
        <end position="132"/>
    </location>
</feature>
<dbReference type="InterPro" id="IPR006683">
    <property type="entry name" value="Thioestr_dom"/>
</dbReference>
<keyword evidence="1" id="KW-0378">Hydrolase</keyword>
<dbReference type="InterPro" id="IPR003736">
    <property type="entry name" value="PAAI_dom"/>
</dbReference>
<reference evidence="3 4" key="1">
    <citation type="submission" date="2020-08" db="EMBL/GenBank/DDBJ databases">
        <title>Genomic Encyclopedia of Type Strains, Phase IV (KMG-IV): sequencing the most valuable type-strain genomes for metagenomic binning, comparative biology and taxonomic classification.</title>
        <authorList>
            <person name="Goeker M."/>
        </authorList>
    </citation>
    <scope>NUCLEOTIDE SEQUENCE [LARGE SCALE GENOMIC DNA]</scope>
    <source>
        <strain evidence="3 4">DSM 22368</strain>
    </source>
</reference>
<dbReference type="Pfam" id="PF03061">
    <property type="entry name" value="4HBT"/>
    <property type="match status" value="1"/>
</dbReference>
<dbReference type="Proteomes" id="UP000528457">
    <property type="component" value="Unassembled WGS sequence"/>
</dbReference>
<dbReference type="EMBL" id="JACHHT010000003">
    <property type="protein sequence ID" value="MBB6523379.1"/>
    <property type="molecule type" value="Genomic_DNA"/>
</dbReference>
<dbReference type="AlphaFoldDB" id="A0A7X0JX23"/>
<dbReference type="InParanoid" id="A0A7X0JX23"/>
<sequence>MNAISEACKRARDEWKPELIIEQIPYAQLLGIETLMMGDELFYVLPPSKGNVGNPTLPALHGGAIGGFLEFAASLHLMMTLPTQVAPRVVDISVDYVRPGRLEPLYALCTVVRQGRKLVNVSVNCWHKSREESVATARAHFLVD</sequence>
<dbReference type="GO" id="GO:0016289">
    <property type="term" value="F:acyl-CoA hydrolase activity"/>
    <property type="evidence" value="ECO:0007669"/>
    <property type="project" value="UniProtKB-ARBA"/>
</dbReference>
<organism evidence="3 4">
    <name type="scientific">Pseudoteredinibacter isoporae</name>
    <dbReference type="NCBI Taxonomy" id="570281"/>
    <lineage>
        <taxon>Bacteria</taxon>
        <taxon>Pseudomonadati</taxon>
        <taxon>Pseudomonadota</taxon>
        <taxon>Gammaproteobacteria</taxon>
        <taxon>Cellvibrionales</taxon>
        <taxon>Cellvibrionaceae</taxon>
        <taxon>Pseudoteredinibacter</taxon>
    </lineage>
</organism>
<dbReference type="FunCoup" id="A0A7X0JX23">
    <property type="interactions" value="13"/>
</dbReference>
<evidence type="ECO:0000256" key="1">
    <source>
        <dbReference type="ARBA" id="ARBA00022801"/>
    </source>
</evidence>
<accession>A0A7X0JX23</accession>